<dbReference type="RefSeq" id="WP_052355377.1">
    <property type="nucleotide sequence ID" value="NZ_HG322950.1"/>
</dbReference>
<dbReference type="EMBL" id="HG322950">
    <property type="protein sequence ID" value="CDF86337.1"/>
    <property type="molecule type" value="Genomic_DNA"/>
</dbReference>
<dbReference type="HOGENOM" id="CLU_2247749_0_0_6"/>
<name>A0A024HP77_PSEKB</name>
<evidence type="ECO:0000313" key="1">
    <source>
        <dbReference type="EMBL" id="CDF86337.1"/>
    </source>
</evidence>
<evidence type="ECO:0000313" key="2">
    <source>
        <dbReference type="Proteomes" id="UP000025241"/>
    </source>
</evidence>
<organism evidence="1 2">
    <name type="scientific">Pseudomonas knackmussii (strain DSM 6978 / CCUG 54928 / LMG 23759 / B13)</name>
    <dbReference type="NCBI Taxonomy" id="1301098"/>
    <lineage>
        <taxon>Bacteria</taxon>
        <taxon>Pseudomonadati</taxon>
        <taxon>Pseudomonadota</taxon>
        <taxon>Gammaproteobacteria</taxon>
        <taxon>Pseudomonadales</taxon>
        <taxon>Pseudomonadaceae</taxon>
        <taxon>Pseudomonas</taxon>
    </lineage>
</organism>
<reference evidence="1 2" key="1">
    <citation type="submission" date="2013-03" db="EMBL/GenBank/DDBJ databases">
        <authorList>
            <person name="Linke B."/>
        </authorList>
    </citation>
    <scope>NUCLEOTIDE SEQUENCE [LARGE SCALE GENOMIC DNA]</scope>
    <source>
        <strain evidence="1 2">B13</strain>
    </source>
</reference>
<gene>
    <name evidence="1" type="ORF">PKB_5024</name>
</gene>
<protein>
    <submittedName>
        <fullName evidence="1">Uncharacterized protein</fullName>
    </submittedName>
</protein>
<reference evidence="1 2" key="2">
    <citation type="submission" date="2014-05" db="EMBL/GenBank/DDBJ databases">
        <title>Genome sequence of the 3-chlorobenzoate degrading bacterium Pseudomonas knackmussii B13 shows multiple evidence for horizontal gene transfer.</title>
        <authorList>
            <person name="Miyazaki R."/>
            <person name="Bertelli C."/>
            <person name="Falquet L."/>
            <person name="Robinson-Rechavi M."/>
            <person name="Gharib W."/>
            <person name="Roy S."/>
            <person name="Van der Meer J.R."/>
        </authorList>
    </citation>
    <scope>NUCLEOTIDE SEQUENCE [LARGE SCALE GENOMIC DNA]</scope>
    <source>
        <strain evidence="1 2">B13</strain>
    </source>
</reference>
<proteinExistence type="predicted"/>
<keyword evidence="2" id="KW-1185">Reference proteome</keyword>
<dbReference type="Proteomes" id="UP000025241">
    <property type="component" value="Chromosome I"/>
</dbReference>
<sequence>MGWASMRDRLHRLAVTTFNDGVAQFTDKTGQRPPCGVPVVIDRNLAYEGADGIFVTGQVGFTWLKQDLAGAERGDVFSIGAERFQINKLIADDGHAITAATTKL</sequence>
<dbReference type="PATRIC" id="fig|1301098.3.peg.5003"/>
<dbReference type="AlphaFoldDB" id="A0A024HP77"/>
<dbReference type="STRING" id="1301098.PKB_5024"/>
<accession>A0A024HP77</accession>
<dbReference type="KEGG" id="pkc:PKB_5024"/>